<evidence type="ECO:0000313" key="2">
    <source>
        <dbReference type="Proteomes" id="UP001497416"/>
    </source>
</evidence>
<proteinExistence type="predicted"/>
<protein>
    <recommendedName>
        <fullName evidence="3">Bacteriocin-like protein</fullName>
    </recommendedName>
</protein>
<comment type="caution">
    <text evidence="1">The sequence shown here is derived from an EMBL/GenBank/DDBJ whole genome shotgun (WGS) entry which is preliminary data.</text>
</comment>
<gene>
    <name evidence="1" type="ORF">T190607A01A_11048</name>
</gene>
<evidence type="ECO:0000313" key="1">
    <source>
        <dbReference type="EMBL" id="CAL2080552.1"/>
    </source>
</evidence>
<accession>A0ABM9NVI0</accession>
<dbReference type="Proteomes" id="UP001497416">
    <property type="component" value="Unassembled WGS sequence"/>
</dbReference>
<dbReference type="RefSeq" id="WP_348710826.1">
    <property type="nucleotide sequence ID" value="NZ_CAXIXW010000014.1"/>
</dbReference>
<name>A0ABM9NVI0_9FLAO</name>
<evidence type="ECO:0008006" key="3">
    <source>
        <dbReference type="Google" id="ProtNLM"/>
    </source>
</evidence>
<organism evidence="1 2">
    <name type="scientific">Tenacibaculum platacis</name>
    <dbReference type="NCBI Taxonomy" id="3137852"/>
    <lineage>
        <taxon>Bacteria</taxon>
        <taxon>Pseudomonadati</taxon>
        <taxon>Bacteroidota</taxon>
        <taxon>Flavobacteriia</taxon>
        <taxon>Flavobacteriales</taxon>
        <taxon>Flavobacteriaceae</taxon>
        <taxon>Tenacibaculum</taxon>
    </lineage>
</organism>
<sequence>MKTKLSNITNTKILSKEDQKNINGGIWGSNNCLITGCHSHYPGDIGGGFVGREGGPCAIATPTGQDCIGTVRNGQCCIGSFN</sequence>
<dbReference type="EMBL" id="CAXIXY010000003">
    <property type="protein sequence ID" value="CAL2080552.1"/>
    <property type="molecule type" value="Genomic_DNA"/>
</dbReference>
<keyword evidence="2" id="KW-1185">Reference proteome</keyword>
<reference evidence="1 2" key="1">
    <citation type="submission" date="2024-05" db="EMBL/GenBank/DDBJ databases">
        <authorList>
            <person name="Duchaud E."/>
        </authorList>
    </citation>
    <scope>NUCLEOTIDE SEQUENCE [LARGE SCALE GENOMIC DNA]</scope>
    <source>
        <strain evidence="1">Ena-SAMPLE-TAB-13-05-2024-13:56:06:370-140302</strain>
    </source>
</reference>